<accession>A0A2Z4FMJ2</accession>
<dbReference type="AlphaFoldDB" id="A0A2Z4FMJ2"/>
<name>A0A2Z4FMJ2_9DELT</name>
<protein>
    <submittedName>
        <fullName evidence="1">Uncharacterized protein</fullName>
    </submittedName>
</protein>
<dbReference type="KEGG" id="bsed:DN745_13030"/>
<organism evidence="1 2">
    <name type="scientific">Bradymonas sediminis</name>
    <dbReference type="NCBI Taxonomy" id="1548548"/>
    <lineage>
        <taxon>Bacteria</taxon>
        <taxon>Deltaproteobacteria</taxon>
        <taxon>Bradymonadales</taxon>
        <taxon>Bradymonadaceae</taxon>
        <taxon>Bradymonas</taxon>
    </lineage>
</organism>
<evidence type="ECO:0000313" key="1">
    <source>
        <dbReference type="EMBL" id="AWV90207.1"/>
    </source>
</evidence>
<dbReference type="Proteomes" id="UP000249799">
    <property type="component" value="Chromosome"/>
</dbReference>
<dbReference type="EMBL" id="CP030032">
    <property type="protein sequence ID" value="AWV90207.1"/>
    <property type="molecule type" value="Genomic_DNA"/>
</dbReference>
<proteinExistence type="predicted"/>
<keyword evidence="2" id="KW-1185">Reference proteome</keyword>
<evidence type="ECO:0000313" key="2">
    <source>
        <dbReference type="Proteomes" id="UP000249799"/>
    </source>
</evidence>
<sequence length="296" mass="33175">MVYQPDATVRSSQADILDLNFIKLSNTARFSKSLEQLGHDEPQTFLINGNMVNFSVNYSRKHPHQLAREYQDEFVYQGLNTRVWPLDSTFESQPDMIVDSLTGGVVPLSSTPNSVALGGVLTAAGASNRNELEAISADPGAKKESLLRGHQAIQMNWDPSARRSTVTATWSDEKFDYTKMVFIDQTEDKNAIVPSCPDCRVVSRVRSMNIDSDYDSKIFSGPRSLPALTDYYRREMTQRGWVESEASVTFNMMRPYINYEGSEAVMIQFVKGRRFLSITGFPGEAGENVIHTTISD</sequence>
<gene>
    <name evidence="1" type="ORF">DN745_13030</name>
</gene>
<dbReference type="OrthoDB" id="5497569at2"/>
<reference evidence="1 2" key="1">
    <citation type="submission" date="2018-06" db="EMBL/GenBank/DDBJ databases">
        <title>Lujinxingia sediminis gen. nov. sp. nov., a new facultative anaerobic member of the class Deltaproteobacteria, and proposal of Lujinxingaceae fam. nov.</title>
        <authorList>
            <person name="Guo L.-Y."/>
            <person name="Li C.-M."/>
            <person name="Wang S."/>
            <person name="Du Z.-J."/>
        </authorList>
    </citation>
    <scope>NUCLEOTIDE SEQUENCE [LARGE SCALE GENOMIC DNA]</scope>
    <source>
        <strain evidence="1 2">FA350</strain>
    </source>
</reference>